<dbReference type="EMBL" id="AP012338">
    <property type="protein sequence ID" value="BAM02777.1"/>
    <property type="molecule type" value="Genomic_DNA"/>
</dbReference>
<dbReference type="Gene3D" id="3.10.20.30">
    <property type="match status" value="1"/>
</dbReference>
<dbReference type="Proteomes" id="UP000007881">
    <property type="component" value="Chromosome"/>
</dbReference>
<dbReference type="RefSeq" id="WP_014435997.1">
    <property type="nucleotide sequence ID" value="NC_017080.1"/>
</dbReference>
<sequence length="91" mass="9306">MLPPSLQPGTVTLAGSGQRLAWKPGTATILQLLHDAGVPHPAGCQEGDCGACTTPLLGGRVAYTSSPNAMHDDHTCLPCCCRPVGDVVLEA</sequence>
<dbReference type="AlphaFoldDB" id="I0IBY9"/>
<feature type="domain" description="2Fe-2S ferredoxin-type" evidence="1">
    <location>
        <begin position="9"/>
        <end position="91"/>
    </location>
</feature>
<gene>
    <name evidence="2" type="ordered locus">PSMK_06180</name>
</gene>
<reference evidence="2 3" key="1">
    <citation type="submission" date="2012-02" db="EMBL/GenBank/DDBJ databases">
        <title>Complete genome sequence of Phycisphaera mikurensis NBRC 102666.</title>
        <authorList>
            <person name="Ankai A."/>
            <person name="Hosoyama A."/>
            <person name="Terui Y."/>
            <person name="Sekine M."/>
            <person name="Fukai R."/>
            <person name="Kato Y."/>
            <person name="Nakamura S."/>
            <person name="Yamada-Narita S."/>
            <person name="Kawakoshi A."/>
            <person name="Fukunaga Y."/>
            <person name="Yamazaki S."/>
            <person name="Fujita N."/>
        </authorList>
    </citation>
    <scope>NUCLEOTIDE SEQUENCE [LARGE SCALE GENOMIC DNA]</scope>
    <source>
        <strain evidence="3">NBRC 102666 / KCTC 22515 / FYK2301M01</strain>
    </source>
</reference>
<dbReference type="Pfam" id="PF00111">
    <property type="entry name" value="Fer2"/>
    <property type="match status" value="1"/>
</dbReference>
<dbReference type="KEGG" id="phm:PSMK_06180"/>
<dbReference type="eggNOG" id="COG1018">
    <property type="taxonomic scope" value="Bacteria"/>
</dbReference>
<keyword evidence="3" id="KW-1185">Reference proteome</keyword>
<dbReference type="InterPro" id="IPR001041">
    <property type="entry name" value="2Fe-2S_ferredoxin-type"/>
</dbReference>
<dbReference type="SUPFAM" id="SSF54292">
    <property type="entry name" value="2Fe-2S ferredoxin-like"/>
    <property type="match status" value="1"/>
</dbReference>
<proteinExistence type="predicted"/>
<dbReference type="PROSITE" id="PS00197">
    <property type="entry name" value="2FE2S_FER_1"/>
    <property type="match status" value="1"/>
</dbReference>
<accession>I0IBY9</accession>
<dbReference type="STRING" id="1142394.PSMK_06180"/>
<dbReference type="PROSITE" id="PS51085">
    <property type="entry name" value="2FE2S_FER_2"/>
    <property type="match status" value="1"/>
</dbReference>
<dbReference type="InterPro" id="IPR036010">
    <property type="entry name" value="2Fe-2S_ferredoxin-like_sf"/>
</dbReference>
<dbReference type="GO" id="GO:0051537">
    <property type="term" value="F:2 iron, 2 sulfur cluster binding"/>
    <property type="evidence" value="ECO:0007669"/>
    <property type="project" value="InterPro"/>
</dbReference>
<dbReference type="InterPro" id="IPR012675">
    <property type="entry name" value="Beta-grasp_dom_sf"/>
</dbReference>
<protein>
    <submittedName>
        <fullName evidence="2">Putative ferredoxin</fullName>
    </submittedName>
</protein>
<dbReference type="CDD" id="cd00207">
    <property type="entry name" value="fer2"/>
    <property type="match status" value="1"/>
</dbReference>
<dbReference type="HOGENOM" id="CLU_082632_6_1_0"/>
<evidence type="ECO:0000313" key="3">
    <source>
        <dbReference type="Proteomes" id="UP000007881"/>
    </source>
</evidence>
<dbReference type="InterPro" id="IPR006058">
    <property type="entry name" value="2Fe2S_fd_BS"/>
</dbReference>
<organism evidence="2 3">
    <name type="scientific">Phycisphaera mikurensis (strain NBRC 102666 / KCTC 22515 / FYK2301M01)</name>
    <dbReference type="NCBI Taxonomy" id="1142394"/>
    <lineage>
        <taxon>Bacteria</taxon>
        <taxon>Pseudomonadati</taxon>
        <taxon>Planctomycetota</taxon>
        <taxon>Phycisphaerae</taxon>
        <taxon>Phycisphaerales</taxon>
        <taxon>Phycisphaeraceae</taxon>
        <taxon>Phycisphaera</taxon>
    </lineage>
</organism>
<evidence type="ECO:0000313" key="2">
    <source>
        <dbReference type="EMBL" id="BAM02777.1"/>
    </source>
</evidence>
<evidence type="ECO:0000259" key="1">
    <source>
        <dbReference type="PROSITE" id="PS51085"/>
    </source>
</evidence>
<name>I0IBY9_PHYMF</name>